<feature type="non-terminal residue" evidence="1">
    <location>
        <position position="129"/>
    </location>
</feature>
<protein>
    <submittedName>
        <fullName evidence="1">Bm11826</fullName>
    </submittedName>
</protein>
<evidence type="ECO:0000313" key="1">
    <source>
        <dbReference type="EMBL" id="CDQ07524.1"/>
    </source>
</evidence>
<dbReference type="AlphaFoldDB" id="A0A1I9G9U9"/>
<gene>
    <name evidence="1" type="primary">Bm11826</name>
    <name evidence="1" type="ORF">BM_Bm11826</name>
</gene>
<accession>A0A1I9G9U9</accession>
<reference evidence="1" key="2">
    <citation type="submission" date="2012-12" db="EMBL/GenBank/DDBJ databases">
        <authorList>
            <consortium name="WormBase Consortium"/>
            <person name="Ghedin E."/>
            <person name="Paulini M."/>
        </authorList>
    </citation>
    <scope>NUCLEOTIDE SEQUENCE</scope>
    <source>
        <strain evidence="1">FR3</strain>
    </source>
</reference>
<organism evidence="1">
    <name type="scientific">Brugia malayi</name>
    <name type="common">Filarial nematode worm</name>
    <dbReference type="NCBI Taxonomy" id="6279"/>
    <lineage>
        <taxon>Eukaryota</taxon>
        <taxon>Metazoa</taxon>
        <taxon>Ecdysozoa</taxon>
        <taxon>Nematoda</taxon>
        <taxon>Chromadorea</taxon>
        <taxon>Rhabditida</taxon>
        <taxon>Spirurina</taxon>
        <taxon>Spiruromorpha</taxon>
        <taxon>Filarioidea</taxon>
        <taxon>Onchocercidae</taxon>
        <taxon>Brugia</taxon>
    </lineage>
</organism>
<sequence length="129" mass="14111">MSKHGEEAELPLAPSPDCQLQLLFFQSHVKKAKGSLHTIAMPHTVCALTLVHRAAAQVNSAAVTHALDLCEPKPDPIPAQRGKLSTKVYWAEELPAVGEEGKAMTKRKNKGKELFYAISGLAFWQRALL</sequence>
<dbReference type="EMBL" id="LN860492">
    <property type="protein sequence ID" value="CDQ07524.1"/>
    <property type="molecule type" value="Genomic_DNA"/>
</dbReference>
<name>A0A1I9G9U9_BRUMA</name>
<proteinExistence type="predicted"/>
<reference evidence="1" key="1">
    <citation type="journal article" date="2007" name="Science">
        <title>Draft genome of the filarial nematode parasite Brugia malayi.</title>
        <authorList>
            <person name="Ghedin E."/>
            <person name="Wang S."/>
            <person name="Spiro D."/>
            <person name="Caler E."/>
            <person name="Zhao Q."/>
            <person name="Crabtree J."/>
            <person name="Allen J.E."/>
            <person name="Delcher A.L."/>
            <person name="Guiliano D.B."/>
            <person name="Miranda-Saavedra D."/>
            <person name="Angiuoli S.V."/>
            <person name="Creasy T."/>
            <person name="Amedeo P."/>
            <person name="Haas B."/>
            <person name="El-Sayed N.M."/>
            <person name="Wortman J.R."/>
            <person name="Feldblyum T."/>
            <person name="Tallon L."/>
            <person name="Schatz M."/>
            <person name="Shumway M."/>
            <person name="Koo H."/>
            <person name="Salzberg S.L."/>
            <person name="Schobel S."/>
            <person name="Pertea M."/>
            <person name="Pop M."/>
            <person name="White O."/>
            <person name="Barton G.J."/>
            <person name="Carlow C.K."/>
            <person name="Crawford M.J."/>
            <person name="Daub J."/>
            <person name="Dimmic M.W."/>
            <person name="Estes C.F."/>
            <person name="Foster J.M."/>
            <person name="Ganatra M."/>
            <person name="Gregory W.F."/>
            <person name="Johnson N.M."/>
            <person name="Jin J."/>
            <person name="Komuniecki R."/>
            <person name="Korf I."/>
            <person name="Kumar S."/>
            <person name="Laney S."/>
            <person name="Li B.W."/>
            <person name="Li W."/>
            <person name="Lindblom T.H."/>
            <person name="Lustigman S."/>
            <person name="Ma D."/>
            <person name="Maina C.V."/>
            <person name="Martin D.M."/>
            <person name="McCarter J.P."/>
            <person name="McReynolds L."/>
            <person name="Mitreva M."/>
            <person name="Nutman T.B."/>
            <person name="Parkinson J."/>
            <person name="Peregrin-Alvarez J.M."/>
            <person name="Poole C."/>
            <person name="Ren Q."/>
            <person name="Saunders L."/>
            <person name="Sluder A.E."/>
            <person name="Smith K."/>
            <person name="Stanke M."/>
            <person name="Unnasch T.R."/>
            <person name="Ware J."/>
            <person name="Wei A.D."/>
            <person name="Weil G."/>
            <person name="Williams D.J."/>
            <person name="Zhang Y."/>
            <person name="Williams S.A."/>
            <person name="Fraser-Liggett C."/>
            <person name="Slatko B."/>
            <person name="Blaxter M.L."/>
            <person name="Scott A.L."/>
        </authorList>
    </citation>
    <scope>NUCLEOTIDE SEQUENCE</scope>
    <source>
        <strain evidence="1">FR3</strain>
    </source>
</reference>